<dbReference type="GO" id="GO:0003677">
    <property type="term" value="F:DNA binding"/>
    <property type="evidence" value="ECO:0007669"/>
    <property type="project" value="UniProtKB-UniRule"/>
</dbReference>
<keyword evidence="4" id="KW-0233">DNA recombination</keyword>
<dbReference type="InterPro" id="IPR011010">
    <property type="entry name" value="DNA_brk_join_enz"/>
</dbReference>
<evidence type="ECO:0000313" key="9">
    <source>
        <dbReference type="EMBL" id="WNM20683.1"/>
    </source>
</evidence>
<evidence type="ECO:0000313" key="10">
    <source>
        <dbReference type="Proteomes" id="UP001304515"/>
    </source>
</evidence>
<evidence type="ECO:0000256" key="1">
    <source>
        <dbReference type="ARBA" id="ARBA00008857"/>
    </source>
</evidence>
<dbReference type="Pfam" id="PF00589">
    <property type="entry name" value="Phage_integrase"/>
    <property type="match status" value="1"/>
</dbReference>
<dbReference type="PROSITE" id="PS51900">
    <property type="entry name" value="CB"/>
    <property type="match status" value="1"/>
</dbReference>
<comment type="similarity">
    <text evidence="1">Belongs to the 'phage' integrase family.</text>
</comment>
<proteinExistence type="inferred from homology"/>
<evidence type="ECO:0000256" key="3">
    <source>
        <dbReference type="ARBA" id="ARBA00023125"/>
    </source>
</evidence>
<dbReference type="Proteomes" id="UP001304515">
    <property type="component" value="Chromosome"/>
</dbReference>
<protein>
    <submittedName>
        <fullName evidence="8">Tyrosine-type recombinase/integrase</fullName>
    </submittedName>
</protein>
<keyword evidence="2" id="KW-0229">DNA integration</keyword>
<dbReference type="PANTHER" id="PTHR30349:SF41">
    <property type="entry name" value="INTEGRASE_RECOMBINASE PROTEIN MJ0367-RELATED"/>
    <property type="match status" value="1"/>
</dbReference>
<keyword evidence="3 5" id="KW-0238">DNA-binding</keyword>
<dbReference type="InterPro" id="IPR050090">
    <property type="entry name" value="Tyrosine_recombinase_XerCD"/>
</dbReference>
<name>A0AA96EV92_9FLAO</name>
<dbReference type="Gene3D" id="1.10.150.130">
    <property type="match status" value="1"/>
</dbReference>
<evidence type="ECO:0000256" key="5">
    <source>
        <dbReference type="PROSITE-ProRule" id="PRU01248"/>
    </source>
</evidence>
<dbReference type="PROSITE" id="PS51898">
    <property type="entry name" value="TYR_RECOMBINASE"/>
    <property type="match status" value="1"/>
</dbReference>
<dbReference type="PANTHER" id="PTHR30349">
    <property type="entry name" value="PHAGE INTEGRASE-RELATED"/>
    <property type="match status" value="1"/>
</dbReference>
<dbReference type="InterPro" id="IPR044068">
    <property type="entry name" value="CB"/>
</dbReference>
<dbReference type="AlphaFoldDB" id="A0AA96EV92"/>
<dbReference type="GO" id="GO:0015074">
    <property type="term" value="P:DNA integration"/>
    <property type="evidence" value="ECO:0007669"/>
    <property type="project" value="UniProtKB-KW"/>
</dbReference>
<dbReference type="Gene3D" id="1.10.443.10">
    <property type="entry name" value="Intergrase catalytic core"/>
    <property type="match status" value="1"/>
</dbReference>
<dbReference type="GO" id="GO:0006310">
    <property type="term" value="P:DNA recombination"/>
    <property type="evidence" value="ECO:0007669"/>
    <property type="project" value="UniProtKB-KW"/>
</dbReference>
<accession>A0AA96EV92</accession>
<evidence type="ECO:0000256" key="2">
    <source>
        <dbReference type="ARBA" id="ARBA00022908"/>
    </source>
</evidence>
<keyword evidence="10" id="KW-1185">Reference proteome</keyword>
<sequence length="426" mass="49378">MKYIEIVFESVPTNVPIKLKISVVENQYSEVRLYCSKVDGKPAIVPGKYWYIYYYFRHPLTNKMVKFMDKLNINKFKTVKDRLKVANAWIKAQELILSNGFNPFTAEGLKTKNDKFDFENYTVKTALEYALTNKAGELKTATLNDYKVRVGVFAQWLKENGLEDKNIKELKDVHIIAFMNHLIDPLGRNLGKTSQDNYKRTLSAIFGKLKKDKIIVENIVDYETSKDDPIKNKPFTGEQIKTIKDYLLQNDVQLYHFIMFVIYEFLRPVEIIRLKVENINLAEKTLYVETKTNRKKGKRLIDPIIDFLKGINIENLPQKAHIFTNTGNFEVWEALEKTKVDHFSNRFKKLKAALSLGPEYGVYSFRHTAALDVYNTFIKEGATHQEAVSKLSPIIGHTNAKTTETYLRDVGALLPKDYGEFYTLDF</sequence>
<feature type="domain" description="Tyr recombinase" evidence="6">
    <location>
        <begin position="230"/>
        <end position="419"/>
    </location>
</feature>
<feature type="domain" description="Core-binding (CB)" evidence="7">
    <location>
        <begin position="121"/>
        <end position="210"/>
    </location>
</feature>
<evidence type="ECO:0000256" key="4">
    <source>
        <dbReference type="ARBA" id="ARBA00023172"/>
    </source>
</evidence>
<reference evidence="8 10" key="1">
    <citation type="submission" date="2023-09" db="EMBL/GenBank/DDBJ databases">
        <title>Flavobacterium sp. a novel bacteria isolate from Pepper rhizosphere.</title>
        <authorList>
            <person name="Peng Y."/>
            <person name="Lee J."/>
        </authorList>
    </citation>
    <scope>NUCLEOTIDE SEQUENCE</scope>
    <source>
        <strain evidence="8">PMR2A8</strain>
        <strain evidence="9 10">PMTSA4</strain>
    </source>
</reference>
<evidence type="ECO:0000259" key="7">
    <source>
        <dbReference type="PROSITE" id="PS51900"/>
    </source>
</evidence>
<dbReference type="InterPro" id="IPR013762">
    <property type="entry name" value="Integrase-like_cat_sf"/>
</dbReference>
<dbReference type="InterPro" id="IPR010998">
    <property type="entry name" value="Integrase_recombinase_N"/>
</dbReference>
<dbReference type="SUPFAM" id="SSF56349">
    <property type="entry name" value="DNA breaking-rejoining enzymes"/>
    <property type="match status" value="1"/>
</dbReference>
<dbReference type="EMBL" id="CP134890">
    <property type="protein sequence ID" value="WNM20683.1"/>
    <property type="molecule type" value="Genomic_DNA"/>
</dbReference>
<dbReference type="EMBL" id="CP134878">
    <property type="protein sequence ID" value="WNM19294.1"/>
    <property type="molecule type" value="Genomic_DNA"/>
</dbReference>
<evidence type="ECO:0000259" key="6">
    <source>
        <dbReference type="PROSITE" id="PS51898"/>
    </source>
</evidence>
<dbReference type="RefSeq" id="WP_313324110.1">
    <property type="nucleotide sequence ID" value="NZ_CP134878.1"/>
</dbReference>
<evidence type="ECO:0000313" key="8">
    <source>
        <dbReference type="EMBL" id="WNM19294.1"/>
    </source>
</evidence>
<dbReference type="KEGG" id="fcj:RN605_08265"/>
<organism evidence="8">
    <name type="scientific">Flavobacterium capsici</name>
    <dbReference type="NCBI Taxonomy" id="3075618"/>
    <lineage>
        <taxon>Bacteria</taxon>
        <taxon>Pseudomonadati</taxon>
        <taxon>Bacteroidota</taxon>
        <taxon>Flavobacteriia</taxon>
        <taxon>Flavobacteriales</taxon>
        <taxon>Flavobacteriaceae</taxon>
        <taxon>Flavobacterium</taxon>
    </lineage>
</organism>
<dbReference type="InterPro" id="IPR002104">
    <property type="entry name" value="Integrase_catalytic"/>
</dbReference>
<gene>
    <name evidence="9" type="ORF">RN605_08265</name>
    <name evidence="8" type="ORF">RN608_01095</name>
</gene>
<accession>A0AA96J4M1</accession>